<evidence type="ECO:0000313" key="2">
    <source>
        <dbReference type="EMBL" id="GAX52455.1"/>
    </source>
</evidence>
<comment type="caution">
    <text evidence="2">The sequence shown here is derived from an EMBL/GenBank/DDBJ whole genome shotgun (WGS) entry which is preliminary data.</text>
</comment>
<dbReference type="CDD" id="cd07516">
    <property type="entry name" value="HAD_Pase"/>
    <property type="match status" value="1"/>
</dbReference>
<sequence>MAAPTAYSLIATDLDGTLLRGDDTLSDRSRAALERVAEAGARHLVVTGRPAPRVRPLLDELGGAGLAVCGQGAQLYDAATDRLLWSVTLDRELAETALGKIEAEVGLLYAAVDQDGVDGLTLIEPGYVMPHPTLPAVRVRHRDDLWTEPISKVLLRHPSLSDDELASAARGVVGSLATVTMSGPGTVELQPCGVTKATGLALAADHLGLTPAATIAFGDMPNDIPMFDWAARGVAMANAHPELKAMADEVTLSNEEDGIAVVLERLFPCRSNRFRESGEPGGSRGLSESLRPHQPYQPHQSWQAYQPYRPNQPHQPCQ</sequence>
<dbReference type="EMBL" id="BDQI01000007">
    <property type="protein sequence ID" value="GAX52455.1"/>
    <property type="molecule type" value="Genomic_DNA"/>
</dbReference>
<dbReference type="GO" id="GO:0016791">
    <property type="term" value="F:phosphatase activity"/>
    <property type="evidence" value="ECO:0007669"/>
    <property type="project" value="UniProtKB-ARBA"/>
</dbReference>
<dbReference type="SFLD" id="SFLDS00003">
    <property type="entry name" value="Haloacid_Dehalogenase"/>
    <property type="match status" value="1"/>
</dbReference>
<keyword evidence="3" id="KW-1185">Reference proteome</keyword>
<dbReference type="Pfam" id="PF08282">
    <property type="entry name" value="Hydrolase_3"/>
    <property type="match status" value="1"/>
</dbReference>
<dbReference type="NCBIfam" id="TIGR00099">
    <property type="entry name" value="Cof-subfamily"/>
    <property type="match status" value="1"/>
</dbReference>
<dbReference type="SFLD" id="SFLDG01140">
    <property type="entry name" value="C2.B:_Phosphomannomutase_and_P"/>
    <property type="match status" value="1"/>
</dbReference>
<dbReference type="AlphaFoldDB" id="A0A250VE64"/>
<dbReference type="Gene3D" id="3.30.1240.10">
    <property type="match status" value="1"/>
</dbReference>
<dbReference type="SUPFAM" id="SSF56784">
    <property type="entry name" value="HAD-like"/>
    <property type="match status" value="1"/>
</dbReference>
<reference evidence="3" key="1">
    <citation type="submission" date="2017-05" db="EMBL/GenBank/DDBJ databases">
        <title>Streptomyces olivochromogenes NBRC 3561 whole genome shotgun sequence.</title>
        <authorList>
            <person name="Dohra H."/>
            <person name="Kodani S."/>
        </authorList>
    </citation>
    <scope>NUCLEOTIDE SEQUENCE [LARGE SCALE GENOMIC DNA]</scope>
    <source>
        <strain evidence="3">NBRC 3561</strain>
    </source>
</reference>
<dbReference type="PANTHER" id="PTHR10000">
    <property type="entry name" value="PHOSPHOSERINE PHOSPHATASE"/>
    <property type="match status" value="1"/>
</dbReference>
<organism evidence="2 3">
    <name type="scientific">Streptomyces olivochromogenes</name>
    <dbReference type="NCBI Taxonomy" id="1963"/>
    <lineage>
        <taxon>Bacteria</taxon>
        <taxon>Bacillati</taxon>
        <taxon>Actinomycetota</taxon>
        <taxon>Actinomycetes</taxon>
        <taxon>Kitasatosporales</taxon>
        <taxon>Streptomycetaceae</taxon>
        <taxon>Streptomyces</taxon>
    </lineage>
</organism>
<feature type="region of interest" description="Disordered" evidence="1">
    <location>
        <begin position="272"/>
        <end position="318"/>
    </location>
</feature>
<accession>A0A250VE64</accession>
<evidence type="ECO:0000256" key="1">
    <source>
        <dbReference type="SAM" id="MobiDB-lite"/>
    </source>
</evidence>
<dbReference type="InterPro" id="IPR036412">
    <property type="entry name" value="HAD-like_sf"/>
</dbReference>
<evidence type="ECO:0000313" key="3">
    <source>
        <dbReference type="Proteomes" id="UP000217446"/>
    </source>
</evidence>
<gene>
    <name evidence="2" type="ORF">SO3561_03971</name>
</gene>
<dbReference type="Proteomes" id="UP000217446">
    <property type="component" value="Unassembled WGS sequence"/>
</dbReference>
<dbReference type="InterPro" id="IPR000150">
    <property type="entry name" value="Cof"/>
</dbReference>
<dbReference type="GO" id="GO:0005829">
    <property type="term" value="C:cytosol"/>
    <property type="evidence" value="ECO:0007669"/>
    <property type="project" value="TreeGrafter"/>
</dbReference>
<keyword evidence="2" id="KW-0378">Hydrolase</keyword>
<dbReference type="InterPro" id="IPR023214">
    <property type="entry name" value="HAD_sf"/>
</dbReference>
<name>A0A250VE64_STROL</name>
<protein>
    <submittedName>
        <fullName evidence="2">Hydrolase</fullName>
    </submittedName>
</protein>
<dbReference type="PANTHER" id="PTHR10000:SF8">
    <property type="entry name" value="HAD SUPERFAMILY HYDROLASE-LIKE, TYPE 3"/>
    <property type="match status" value="1"/>
</dbReference>
<proteinExistence type="predicted"/>
<dbReference type="GO" id="GO:0000287">
    <property type="term" value="F:magnesium ion binding"/>
    <property type="evidence" value="ECO:0007669"/>
    <property type="project" value="TreeGrafter"/>
</dbReference>
<dbReference type="Gene3D" id="3.40.50.1000">
    <property type="entry name" value="HAD superfamily/HAD-like"/>
    <property type="match status" value="1"/>
</dbReference>